<sequence>MRDYPDRSHLESRLKEDFIAMKTIATLLAVAALTLAANSADAKGCIKGAVVGGVAGHYAGHHGFLGAAAGCLYGRHHAKEQERQQQGQGQPPAGQEKM</sequence>
<keyword evidence="3" id="KW-1185">Reference proteome</keyword>
<reference evidence="3" key="1">
    <citation type="submission" date="2016-10" db="EMBL/GenBank/DDBJ databases">
        <authorList>
            <person name="Varghese N."/>
            <person name="Submissions S."/>
        </authorList>
    </citation>
    <scope>NUCLEOTIDE SEQUENCE [LARGE SCALE GENOMIC DNA]</scope>
    <source>
        <strain evidence="3">GAS369</strain>
    </source>
</reference>
<organism evidence="2 3">
    <name type="scientific">Bradyrhizobium canariense</name>
    <dbReference type="NCBI Taxonomy" id="255045"/>
    <lineage>
        <taxon>Bacteria</taxon>
        <taxon>Pseudomonadati</taxon>
        <taxon>Pseudomonadota</taxon>
        <taxon>Alphaproteobacteria</taxon>
        <taxon>Hyphomicrobiales</taxon>
        <taxon>Nitrobacteraceae</taxon>
        <taxon>Bradyrhizobium</taxon>
    </lineage>
</organism>
<evidence type="ECO:0000256" key="1">
    <source>
        <dbReference type="SAM" id="MobiDB-lite"/>
    </source>
</evidence>
<name>A0A1H2AS45_9BRAD</name>
<feature type="region of interest" description="Disordered" evidence="1">
    <location>
        <begin position="76"/>
        <end position="98"/>
    </location>
</feature>
<proteinExistence type="predicted"/>
<dbReference type="AlphaFoldDB" id="A0A1H2AS45"/>
<evidence type="ECO:0000313" key="3">
    <source>
        <dbReference type="Proteomes" id="UP000243904"/>
    </source>
</evidence>
<feature type="compositionally biased region" description="Low complexity" evidence="1">
    <location>
        <begin position="84"/>
        <end position="98"/>
    </location>
</feature>
<protein>
    <recommendedName>
        <fullName evidence="4">Glycine zipper 2TM domain-containing protein</fullName>
    </recommendedName>
</protein>
<evidence type="ECO:0008006" key="4">
    <source>
        <dbReference type="Google" id="ProtNLM"/>
    </source>
</evidence>
<evidence type="ECO:0000313" key="2">
    <source>
        <dbReference type="EMBL" id="SDT48788.1"/>
    </source>
</evidence>
<accession>A0A1H2AS45</accession>
<dbReference type="Proteomes" id="UP000243904">
    <property type="component" value="Chromosome I"/>
</dbReference>
<gene>
    <name evidence="2" type="ORF">SAMN05444158_6421</name>
</gene>
<dbReference type="EMBL" id="LT629750">
    <property type="protein sequence ID" value="SDT48788.1"/>
    <property type="molecule type" value="Genomic_DNA"/>
</dbReference>